<sequence>MGAGGDAVFKQLDQLALFEPGAAQLQPHERHAHAGGGGVTHQADVVELRALAGRGPVQATHVEPTAPGLQWAAQQGDAFQVFGALERAVLAHEGG</sequence>
<comment type="caution">
    <text evidence="1">The sequence shown here is derived from an EMBL/GenBank/DDBJ whole genome shotgun (WGS) entry which is preliminary data.</text>
</comment>
<reference evidence="1" key="1">
    <citation type="submission" date="2019-08" db="EMBL/GenBank/DDBJ databases">
        <authorList>
            <person name="Kucharzyk K."/>
            <person name="Murdoch R.W."/>
            <person name="Higgins S."/>
            <person name="Loffler F."/>
        </authorList>
    </citation>
    <scope>NUCLEOTIDE SEQUENCE</scope>
</reference>
<protein>
    <submittedName>
        <fullName evidence="1">Uncharacterized protein</fullName>
    </submittedName>
</protein>
<name>A0A645C0G9_9ZZZZ</name>
<dbReference type="EMBL" id="VSSQ01023901">
    <property type="protein sequence ID" value="MPM71102.1"/>
    <property type="molecule type" value="Genomic_DNA"/>
</dbReference>
<organism evidence="1">
    <name type="scientific">bioreactor metagenome</name>
    <dbReference type="NCBI Taxonomy" id="1076179"/>
    <lineage>
        <taxon>unclassified sequences</taxon>
        <taxon>metagenomes</taxon>
        <taxon>ecological metagenomes</taxon>
    </lineage>
</organism>
<proteinExistence type="predicted"/>
<accession>A0A645C0G9</accession>
<evidence type="ECO:0000313" key="1">
    <source>
        <dbReference type="EMBL" id="MPM71102.1"/>
    </source>
</evidence>
<gene>
    <name evidence="1" type="ORF">SDC9_118065</name>
</gene>
<dbReference type="AlphaFoldDB" id="A0A645C0G9"/>